<evidence type="ECO:0000313" key="3">
    <source>
        <dbReference type="Proteomes" id="UP000070444"/>
    </source>
</evidence>
<protein>
    <recommendedName>
        <fullName evidence="1">F-box domain-containing protein</fullName>
    </recommendedName>
</protein>
<accession>A0A137PJ97</accession>
<evidence type="ECO:0000313" key="2">
    <source>
        <dbReference type="EMBL" id="KXN75073.1"/>
    </source>
</evidence>
<keyword evidence="3" id="KW-1185">Reference proteome</keyword>
<organism evidence="2 3">
    <name type="scientific">Conidiobolus coronatus (strain ATCC 28846 / CBS 209.66 / NRRL 28638)</name>
    <name type="common">Delacroixia coronata</name>
    <dbReference type="NCBI Taxonomy" id="796925"/>
    <lineage>
        <taxon>Eukaryota</taxon>
        <taxon>Fungi</taxon>
        <taxon>Fungi incertae sedis</taxon>
        <taxon>Zoopagomycota</taxon>
        <taxon>Entomophthoromycotina</taxon>
        <taxon>Entomophthoromycetes</taxon>
        <taxon>Entomophthorales</taxon>
        <taxon>Ancylistaceae</taxon>
        <taxon>Conidiobolus</taxon>
    </lineage>
</organism>
<name>A0A137PJ97_CONC2</name>
<feature type="domain" description="F-box" evidence="1">
    <location>
        <begin position="15"/>
        <end position="41"/>
    </location>
</feature>
<reference evidence="2 3" key="1">
    <citation type="journal article" date="2015" name="Genome Biol. Evol.">
        <title>Phylogenomic analyses indicate that early fungi evolved digesting cell walls of algal ancestors of land plants.</title>
        <authorList>
            <person name="Chang Y."/>
            <person name="Wang S."/>
            <person name="Sekimoto S."/>
            <person name="Aerts A.L."/>
            <person name="Choi C."/>
            <person name="Clum A."/>
            <person name="LaButti K.M."/>
            <person name="Lindquist E.A."/>
            <person name="Yee Ngan C."/>
            <person name="Ohm R.A."/>
            <person name="Salamov A.A."/>
            <person name="Grigoriev I.V."/>
            <person name="Spatafora J.W."/>
            <person name="Berbee M.L."/>
        </authorList>
    </citation>
    <scope>NUCLEOTIDE SEQUENCE [LARGE SCALE GENOMIC DNA]</scope>
    <source>
        <strain evidence="2 3">NRRL 28638</strain>
    </source>
</reference>
<dbReference type="InterPro" id="IPR001810">
    <property type="entry name" value="F-box_dom"/>
</dbReference>
<dbReference type="Pfam" id="PF00646">
    <property type="entry name" value="F-box"/>
    <property type="match status" value="1"/>
</dbReference>
<gene>
    <name evidence="2" type="ORF">CONCODRAFT_14402</name>
</gene>
<dbReference type="AlphaFoldDB" id="A0A137PJ97"/>
<dbReference type="EMBL" id="KQ964418">
    <property type="protein sequence ID" value="KXN75073.1"/>
    <property type="molecule type" value="Genomic_DNA"/>
</dbReference>
<dbReference type="Proteomes" id="UP000070444">
    <property type="component" value="Unassembled WGS sequence"/>
</dbReference>
<sequence>MAKNSSDDLKSVSNLILNYSLTYLDTKYLKGFRLVCKNWNRKLSPKVFEYLNLIPYSDTAFWRRYKLYYFTPSEIYISTLVKTLANYLHNTKILKISGRFSLNLPTYLNLHFNSVNCMHLNNTTICLTIFSQLTHCLPKLRELRIKNVILEMDSDWELDPKPLLPESLKILNINTFHDYFDFPKDFWFSKNCTESLIITNNAQSILIPFYSKIDSFRELIWKRRFDYGSLGQFESTIDHNPQLDTISLRYHSMLVSTLDNIVSSLPWKKQTIRLDRIKLFANFHTQLETPIYFEFGNLINLTEFKLCFTV</sequence>
<evidence type="ECO:0000259" key="1">
    <source>
        <dbReference type="Pfam" id="PF00646"/>
    </source>
</evidence>
<proteinExistence type="predicted"/>